<comment type="similarity">
    <text evidence="2">Belongs to the SNF7 family.</text>
</comment>
<evidence type="ECO:0000256" key="6">
    <source>
        <dbReference type="ARBA" id="ARBA00042586"/>
    </source>
</evidence>
<feature type="transmembrane region" description="Helical" evidence="9">
    <location>
        <begin position="557"/>
        <end position="576"/>
    </location>
</feature>
<dbReference type="GO" id="GO:0009898">
    <property type="term" value="C:cytoplasmic side of plasma membrane"/>
    <property type="evidence" value="ECO:0007669"/>
    <property type="project" value="TreeGrafter"/>
</dbReference>
<dbReference type="Gene3D" id="6.10.250.1710">
    <property type="match status" value="1"/>
</dbReference>
<evidence type="ECO:0000313" key="12">
    <source>
        <dbReference type="Proteomes" id="UP000094236"/>
    </source>
</evidence>
<dbReference type="GO" id="GO:0005484">
    <property type="term" value="F:SNAP receptor activity"/>
    <property type="evidence" value="ECO:0007669"/>
    <property type="project" value="InterPro"/>
</dbReference>
<dbReference type="GO" id="GO:0006886">
    <property type="term" value="P:intracellular protein transport"/>
    <property type="evidence" value="ECO:0007669"/>
    <property type="project" value="InterPro"/>
</dbReference>
<organism evidence="11 12">
    <name type="scientific">Pachysolen tannophilus NRRL Y-2460</name>
    <dbReference type="NCBI Taxonomy" id="669874"/>
    <lineage>
        <taxon>Eukaryota</taxon>
        <taxon>Fungi</taxon>
        <taxon>Dikarya</taxon>
        <taxon>Ascomycota</taxon>
        <taxon>Saccharomycotina</taxon>
        <taxon>Pichiomycetes</taxon>
        <taxon>Pachysolenaceae</taxon>
        <taxon>Pachysolen</taxon>
    </lineage>
</organism>
<evidence type="ECO:0000256" key="3">
    <source>
        <dbReference type="ARBA" id="ARBA00009063"/>
    </source>
</evidence>
<reference evidence="12" key="1">
    <citation type="submission" date="2016-05" db="EMBL/GenBank/DDBJ databases">
        <title>Comparative genomics of biotechnologically important yeasts.</title>
        <authorList>
            <consortium name="DOE Joint Genome Institute"/>
            <person name="Riley R."/>
            <person name="Haridas S."/>
            <person name="Wolfe K.H."/>
            <person name="Lopes M.R."/>
            <person name="Hittinger C.T."/>
            <person name="Goker M."/>
            <person name="Salamov A."/>
            <person name="Wisecaver J."/>
            <person name="Long T.M."/>
            <person name="Aerts A.L."/>
            <person name="Barry K."/>
            <person name="Choi C."/>
            <person name="Clum A."/>
            <person name="Coughlan A.Y."/>
            <person name="Deshpande S."/>
            <person name="Douglass A.P."/>
            <person name="Hanson S.J."/>
            <person name="Klenk H.-P."/>
            <person name="Labutti K."/>
            <person name="Lapidus A."/>
            <person name="Lindquist E."/>
            <person name="Lipzen A."/>
            <person name="Meier-Kolthoff J.P."/>
            <person name="Ohm R.A."/>
            <person name="Otillar R.P."/>
            <person name="Pangilinan J."/>
            <person name="Peng Y."/>
            <person name="Rokas A."/>
            <person name="Rosa C.A."/>
            <person name="Scheuner C."/>
            <person name="Sibirny A.A."/>
            <person name="Slot J.C."/>
            <person name="Stielow J.B."/>
            <person name="Sun H."/>
            <person name="Kurtzman C.P."/>
            <person name="Blackwell M."/>
            <person name="Grigoriev I.V."/>
            <person name="Jeffries T.W."/>
        </authorList>
    </citation>
    <scope>NUCLEOTIDE SEQUENCE [LARGE SCALE GENOMIC DNA]</scope>
    <source>
        <strain evidence="12">NRRL Y-2460</strain>
    </source>
</reference>
<comment type="similarity">
    <text evidence="3">Belongs to the syntaxin family.</text>
</comment>
<evidence type="ECO:0000256" key="8">
    <source>
        <dbReference type="SAM" id="MobiDB-lite"/>
    </source>
</evidence>
<name>A0A1E4TU18_PACTA</name>
<feature type="region of interest" description="Disordered" evidence="8">
    <location>
        <begin position="410"/>
        <end position="457"/>
    </location>
</feature>
<dbReference type="Proteomes" id="UP000094236">
    <property type="component" value="Unassembled WGS sequence"/>
</dbReference>
<feature type="coiled-coil region" evidence="7">
    <location>
        <begin position="20"/>
        <end position="93"/>
    </location>
</feature>
<comment type="subcellular location">
    <subcellularLocation>
        <location evidence="1">Endosome</location>
    </subcellularLocation>
</comment>
<dbReference type="AlphaFoldDB" id="A0A1E4TU18"/>
<dbReference type="PANTHER" id="PTHR22761">
    <property type="entry name" value="CHARGED MULTIVESICULAR BODY PROTEIN"/>
    <property type="match status" value="1"/>
</dbReference>
<dbReference type="GO" id="GO:0000815">
    <property type="term" value="C:ESCRT III complex"/>
    <property type="evidence" value="ECO:0007669"/>
    <property type="project" value="TreeGrafter"/>
</dbReference>
<evidence type="ECO:0000256" key="7">
    <source>
        <dbReference type="SAM" id="Coils"/>
    </source>
</evidence>
<dbReference type="PROSITE" id="PS00914">
    <property type="entry name" value="SYNTAXIN"/>
    <property type="match status" value="1"/>
</dbReference>
<dbReference type="InterPro" id="IPR010989">
    <property type="entry name" value="SNARE"/>
</dbReference>
<dbReference type="PROSITE" id="PS50192">
    <property type="entry name" value="T_SNARE"/>
    <property type="match status" value="1"/>
</dbReference>
<evidence type="ECO:0000259" key="10">
    <source>
        <dbReference type="PROSITE" id="PS50192"/>
    </source>
</evidence>
<dbReference type="Pfam" id="PF03357">
    <property type="entry name" value="Snf7"/>
    <property type="match status" value="1"/>
</dbReference>
<dbReference type="GO" id="GO:0005771">
    <property type="term" value="C:multivesicular body"/>
    <property type="evidence" value="ECO:0007669"/>
    <property type="project" value="TreeGrafter"/>
</dbReference>
<evidence type="ECO:0000256" key="5">
    <source>
        <dbReference type="ARBA" id="ARBA00040017"/>
    </source>
</evidence>
<dbReference type="PANTHER" id="PTHR22761:SF10">
    <property type="entry name" value="GH13992P"/>
    <property type="match status" value="1"/>
</dbReference>
<evidence type="ECO:0000313" key="11">
    <source>
        <dbReference type="EMBL" id="ODV95236.1"/>
    </source>
</evidence>
<feature type="compositionally biased region" description="Low complexity" evidence="8">
    <location>
        <begin position="254"/>
        <end position="270"/>
    </location>
</feature>
<feature type="domain" description="T-SNARE coiled-coil homology" evidence="10">
    <location>
        <begin position="486"/>
        <end position="548"/>
    </location>
</feature>
<dbReference type="Pfam" id="PF05739">
    <property type="entry name" value="SNARE"/>
    <property type="match status" value="1"/>
</dbReference>
<dbReference type="EMBL" id="KV454014">
    <property type="protein sequence ID" value="ODV95236.1"/>
    <property type="molecule type" value="Genomic_DNA"/>
</dbReference>
<proteinExistence type="inferred from homology"/>
<dbReference type="InterPro" id="IPR000727">
    <property type="entry name" value="T_SNARE_dom"/>
</dbReference>
<dbReference type="GO" id="GO:0006900">
    <property type="term" value="P:vesicle budding from membrane"/>
    <property type="evidence" value="ECO:0007669"/>
    <property type="project" value="TreeGrafter"/>
</dbReference>
<dbReference type="CDD" id="cd15844">
    <property type="entry name" value="SNARE_syntaxin5"/>
    <property type="match status" value="1"/>
</dbReference>
<dbReference type="SUPFAM" id="SSF47661">
    <property type="entry name" value="t-snare proteins"/>
    <property type="match status" value="1"/>
</dbReference>
<dbReference type="InterPro" id="IPR006012">
    <property type="entry name" value="Syntaxin/epimorphin_CS"/>
</dbReference>
<dbReference type="Gene3D" id="1.20.58.70">
    <property type="match status" value="1"/>
</dbReference>
<feature type="region of interest" description="Disordered" evidence="8">
    <location>
        <begin position="254"/>
        <end position="284"/>
    </location>
</feature>
<evidence type="ECO:0000256" key="2">
    <source>
        <dbReference type="ARBA" id="ARBA00006190"/>
    </source>
</evidence>
<feature type="compositionally biased region" description="Low complexity" evidence="8">
    <location>
        <begin position="410"/>
        <end position="431"/>
    </location>
</feature>
<dbReference type="Gene3D" id="1.10.287.1060">
    <property type="entry name" value="ESAT-6-like"/>
    <property type="match status" value="1"/>
</dbReference>
<feature type="compositionally biased region" description="Low complexity" evidence="8">
    <location>
        <begin position="442"/>
        <end position="452"/>
    </location>
</feature>
<keyword evidence="9" id="KW-0472">Membrane</keyword>
<sequence>MFSYFFGNNQKKKDEPKKRIVEIREQINLLNKKSAHLERQIDEQQVVAKKSITTNKAAAKMALKRKKNYEIQHEKIQSQVDNLEQLLFSIENANLNSETMNVMKNGAKAIKQIHGDFDMDKVEDTMDEIREQLDVGQEISEAISRPLGQEIDEDELDEELEALQQEELDKNLVGDTQTKNKVTPIVVNDKDKNNNNLEMPDVSGVPKLPAHKIATQEDEDEDEEALRALQAEMGITSEFQQCVTSFTRLNKQRNNSVYNNNNGHNQGLQQQHEEDQQVNKSEFSKRASGIAKDIAHITELLGKLALLAKRNQFLDDRSTEIQELTYVIKQSIFKVEKNLKNLSGYINGEYKFNNSNNNNDQIGLFSKNVVQLLNTKTKNVSEEFKNVLEIRQKNELANKSRQEQFLSMASNSISSQAQQQQQQNQLLQPSMNTPTASDNPFLLSSLPSSSSLDQDPATSAINSELLSLPNQDQQLLLLEEQQQESSRYLQERSRAVETIESTINEVGNLFQQLATMVNEQGEQIQRIDANVEDISLNIQGAQRELMKYYHNISNNRWFMFKIFAVIIFFFMIWVLVS</sequence>
<dbReference type="STRING" id="669874.A0A1E4TU18"/>
<keyword evidence="4" id="KW-0967">Endosome</keyword>
<gene>
    <name evidence="11" type="ORF">PACTADRAFT_2941</name>
</gene>
<protein>
    <recommendedName>
        <fullName evidence="5">Vacuolar-sorting protein SNF7</fullName>
    </recommendedName>
    <alternativeName>
        <fullName evidence="6">Vacuolar protein-sorting-associated protein 32</fullName>
    </alternativeName>
</protein>
<evidence type="ECO:0000256" key="4">
    <source>
        <dbReference type="ARBA" id="ARBA00022753"/>
    </source>
</evidence>
<feature type="compositionally biased region" description="Basic and acidic residues" evidence="8">
    <location>
        <begin position="271"/>
        <end position="284"/>
    </location>
</feature>
<dbReference type="InterPro" id="IPR005024">
    <property type="entry name" value="Snf7_fam"/>
</dbReference>
<keyword evidence="9" id="KW-0812">Transmembrane</keyword>
<dbReference type="OrthoDB" id="421009at2759"/>
<keyword evidence="12" id="KW-1185">Reference proteome</keyword>
<keyword evidence="9" id="KW-1133">Transmembrane helix</keyword>
<keyword evidence="7" id="KW-0175">Coiled coil</keyword>
<dbReference type="SMART" id="SM00397">
    <property type="entry name" value="t_SNARE"/>
    <property type="match status" value="1"/>
</dbReference>
<accession>A0A1E4TU18</accession>
<evidence type="ECO:0000256" key="9">
    <source>
        <dbReference type="SAM" id="Phobius"/>
    </source>
</evidence>
<dbReference type="GO" id="GO:0032511">
    <property type="term" value="P:late endosome to vacuole transport via multivesicular body sorting pathway"/>
    <property type="evidence" value="ECO:0007669"/>
    <property type="project" value="TreeGrafter"/>
</dbReference>
<evidence type="ECO:0000256" key="1">
    <source>
        <dbReference type="ARBA" id="ARBA00004177"/>
    </source>
</evidence>